<dbReference type="Gene3D" id="1.10.510.10">
    <property type="entry name" value="Transferase(Phosphotransferase) domain 1"/>
    <property type="match status" value="1"/>
</dbReference>
<comment type="caution">
    <text evidence="2">The sequence shown here is derived from an EMBL/GenBank/DDBJ whole genome shotgun (WGS) entry which is preliminary data.</text>
</comment>
<gene>
    <name evidence="2" type="ORF">M9Y10_031659</name>
</gene>
<dbReference type="PROSITE" id="PS50011">
    <property type="entry name" value="PROTEIN_KINASE_DOM"/>
    <property type="match status" value="1"/>
</dbReference>
<dbReference type="InterPro" id="IPR051681">
    <property type="entry name" value="Ser/Thr_Kinases-Pseudokinases"/>
</dbReference>
<keyword evidence="3" id="KW-1185">Reference proteome</keyword>
<dbReference type="PANTHER" id="PTHR44329:SF214">
    <property type="entry name" value="PROTEIN KINASE DOMAIN-CONTAINING PROTEIN"/>
    <property type="match status" value="1"/>
</dbReference>
<organism evidence="2 3">
    <name type="scientific">Tritrichomonas musculus</name>
    <dbReference type="NCBI Taxonomy" id="1915356"/>
    <lineage>
        <taxon>Eukaryota</taxon>
        <taxon>Metamonada</taxon>
        <taxon>Parabasalia</taxon>
        <taxon>Tritrichomonadida</taxon>
        <taxon>Tritrichomonadidae</taxon>
        <taxon>Tritrichomonas</taxon>
    </lineage>
</organism>
<evidence type="ECO:0000313" key="3">
    <source>
        <dbReference type="Proteomes" id="UP001470230"/>
    </source>
</evidence>
<feature type="domain" description="Protein kinase" evidence="1">
    <location>
        <begin position="1"/>
        <end position="280"/>
    </location>
</feature>
<dbReference type="InterPro" id="IPR001245">
    <property type="entry name" value="Ser-Thr/Tyr_kinase_cat_dom"/>
</dbReference>
<accession>A0ABR2H175</accession>
<dbReference type="EMBL" id="JAPFFF010000050">
    <property type="protein sequence ID" value="KAK8839944.1"/>
    <property type="molecule type" value="Genomic_DNA"/>
</dbReference>
<dbReference type="Proteomes" id="UP001470230">
    <property type="component" value="Unassembled WGS sequence"/>
</dbReference>
<proteinExistence type="predicted"/>
<name>A0ABR2H175_9EUKA</name>
<sequence length="306" mass="35506">MSQKPIAISDFLQDINNFNIIKKKREDKLATLHGKPNEKYLLHIFKNPSHRFLEAFFRSIEIRAPLNHPTILPLTGFSYDESDFILIEPYLENGSLDKFMQDRQKGIDIPNLETIRSIIIFGLAAGLAYLHQNGIIHKHLDSEHILLDNEMHPKIIGTEKRFFEVINLDMDCITPFCEVCFISPECLEDHAVTGKTDVYSYSILLVSLFKFKLPFDPKQSKNKYMFLSSVTKGERPDITGDDIPEIWANLIKQCWKPDPLERPRSIEIVQRLMDGKDEFFNDPRINQEELSRYIESVTSGLDFSRL</sequence>
<protein>
    <recommendedName>
        <fullName evidence="1">Protein kinase domain-containing protein</fullName>
    </recommendedName>
</protein>
<dbReference type="InterPro" id="IPR000719">
    <property type="entry name" value="Prot_kinase_dom"/>
</dbReference>
<evidence type="ECO:0000259" key="1">
    <source>
        <dbReference type="PROSITE" id="PS50011"/>
    </source>
</evidence>
<dbReference type="SUPFAM" id="SSF56112">
    <property type="entry name" value="Protein kinase-like (PK-like)"/>
    <property type="match status" value="1"/>
</dbReference>
<dbReference type="Pfam" id="PF07714">
    <property type="entry name" value="PK_Tyr_Ser-Thr"/>
    <property type="match status" value="1"/>
</dbReference>
<reference evidence="2 3" key="1">
    <citation type="submission" date="2024-04" db="EMBL/GenBank/DDBJ databases">
        <title>Tritrichomonas musculus Genome.</title>
        <authorList>
            <person name="Alves-Ferreira E."/>
            <person name="Grigg M."/>
            <person name="Lorenzi H."/>
            <person name="Galac M."/>
        </authorList>
    </citation>
    <scope>NUCLEOTIDE SEQUENCE [LARGE SCALE GENOMIC DNA]</scope>
    <source>
        <strain evidence="2 3">EAF2021</strain>
    </source>
</reference>
<dbReference type="InterPro" id="IPR011009">
    <property type="entry name" value="Kinase-like_dom_sf"/>
</dbReference>
<dbReference type="PANTHER" id="PTHR44329">
    <property type="entry name" value="SERINE/THREONINE-PROTEIN KINASE TNNI3K-RELATED"/>
    <property type="match status" value="1"/>
</dbReference>
<evidence type="ECO:0000313" key="2">
    <source>
        <dbReference type="EMBL" id="KAK8839944.1"/>
    </source>
</evidence>